<keyword evidence="1" id="KW-0472">Membrane</keyword>
<feature type="transmembrane region" description="Helical" evidence="1">
    <location>
        <begin position="37"/>
        <end position="55"/>
    </location>
</feature>
<keyword evidence="3" id="KW-1185">Reference proteome</keyword>
<dbReference type="Pfam" id="PF05437">
    <property type="entry name" value="AzlD"/>
    <property type="match status" value="1"/>
</dbReference>
<keyword evidence="1" id="KW-0812">Transmembrane</keyword>
<comment type="caution">
    <text evidence="2">The sequence shown here is derived from an EMBL/GenBank/DDBJ whole genome shotgun (WGS) entry which is preliminary data.</text>
</comment>
<evidence type="ECO:0000256" key="1">
    <source>
        <dbReference type="SAM" id="Phobius"/>
    </source>
</evidence>
<dbReference type="STRING" id="1184151.AW736_03895"/>
<keyword evidence="1" id="KW-1133">Transmembrane helix</keyword>
<evidence type="ECO:0000313" key="2">
    <source>
        <dbReference type="EMBL" id="OAM91282.1"/>
    </source>
</evidence>
<dbReference type="EMBL" id="LRRQ01000031">
    <property type="protein sequence ID" value="OAM91282.1"/>
    <property type="molecule type" value="Genomic_DNA"/>
</dbReference>
<feature type="transmembrane region" description="Helical" evidence="1">
    <location>
        <begin position="75"/>
        <end position="101"/>
    </location>
</feature>
<dbReference type="AlphaFoldDB" id="A0A178IN07"/>
<dbReference type="Proteomes" id="UP000078486">
    <property type="component" value="Unassembled WGS sequence"/>
</dbReference>
<sequence length="106" mass="11577">MKILLLFLGLGAVTFLMRLSFIGLLGKRDLPERFRTALHFVPLAVFTAIIVPEVLMPGGQLTFAVSGEPRITAAIAAVIVAAFTRRVLPTIAAGMGVLWLLRWLMM</sequence>
<accession>A0A178IN07</accession>
<gene>
    <name evidence="2" type="ORF">AW736_03895</name>
</gene>
<organism evidence="2 3">
    <name type="scientific">Termitidicoccus mucosus</name>
    <dbReference type="NCBI Taxonomy" id="1184151"/>
    <lineage>
        <taxon>Bacteria</taxon>
        <taxon>Pseudomonadati</taxon>
        <taxon>Verrucomicrobiota</taxon>
        <taxon>Opitutia</taxon>
        <taxon>Opitutales</taxon>
        <taxon>Opitutaceae</taxon>
        <taxon>Termitidicoccus</taxon>
    </lineage>
</organism>
<evidence type="ECO:0000313" key="3">
    <source>
        <dbReference type="Proteomes" id="UP000078486"/>
    </source>
</evidence>
<dbReference type="RefSeq" id="WP_068768937.1">
    <property type="nucleotide sequence ID" value="NZ_CP109796.1"/>
</dbReference>
<name>A0A178IN07_9BACT</name>
<dbReference type="InterPro" id="IPR008407">
    <property type="entry name" value="Brnchd-chn_aa_trnsp_AzlD"/>
</dbReference>
<dbReference type="OrthoDB" id="515103at2"/>
<proteinExistence type="predicted"/>
<reference evidence="2 3" key="1">
    <citation type="submission" date="2016-01" db="EMBL/GenBank/DDBJ databases">
        <title>High potential of lignocellulose degradation of a new Verrucomicrobia species.</title>
        <authorList>
            <person name="Wang Y."/>
            <person name="Shi Y."/>
            <person name="Qiu Z."/>
            <person name="Liu S."/>
            <person name="Yang H."/>
        </authorList>
    </citation>
    <scope>NUCLEOTIDE SEQUENCE [LARGE SCALE GENOMIC DNA]</scope>
    <source>
        <strain evidence="2 3">TSB47</strain>
    </source>
</reference>
<feature type="transmembrane region" description="Helical" evidence="1">
    <location>
        <begin position="6"/>
        <end position="25"/>
    </location>
</feature>
<protein>
    <submittedName>
        <fullName evidence="2">Uncharacterized protein</fullName>
    </submittedName>
</protein>